<dbReference type="STRING" id="445961.IW15_14955"/>
<proteinExistence type="predicted"/>
<dbReference type="EMBL" id="JPRH01000006">
    <property type="protein sequence ID" value="KFF11511.1"/>
    <property type="molecule type" value="Genomic_DNA"/>
</dbReference>
<sequence>MVLHKEIYKIISKFIKIQFNYPKLINSDILCFANKKNTNIFASGKNTNVYFLYVYSTKV</sequence>
<organism evidence="1 2">
    <name type="scientific">Chryseobacterium soli</name>
    <dbReference type="NCBI Taxonomy" id="445961"/>
    <lineage>
        <taxon>Bacteria</taxon>
        <taxon>Pseudomonadati</taxon>
        <taxon>Bacteroidota</taxon>
        <taxon>Flavobacteriia</taxon>
        <taxon>Flavobacteriales</taxon>
        <taxon>Weeksellaceae</taxon>
        <taxon>Chryseobacterium group</taxon>
        <taxon>Chryseobacterium</taxon>
    </lineage>
</organism>
<dbReference type="AlphaFoldDB" id="A0A086A497"/>
<protein>
    <submittedName>
        <fullName evidence="1">Uncharacterized protein</fullName>
    </submittedName>
</protein>
<evidence type="ECO:0000313" key="2">
    <source>
        <dbReference type="Proteomes" id="UP000028705"/>
    </source>
</evidence>
<accession>A0A086A497</accession>
<dbReference type="Proteomes" id="UP000028705">
    <property type="component" value="Unassembled WGS sequence"/>
</dbReference>
<reference evidence="1 2" key="1">
    <citation type="submission" date="2014-07" db="EMBL/GenBank/DDBJ databases">
        <title>Genome of Chryseobacterium soli DSM 19298.</title>
        <authorList>
            <person name="Stropko S.J."/>
            <person name="Pipes S.E."/>
            <person name="Newman J."/>
        </authorList>
    </citation>
    <scope>NUCLEOTIDE SEQUENCE [LARGE SCALE GENOMIC DNA]</scope>
    <source>
        <strain evidence="1 2">DSM 19298</strain>
    </source>
</reference>
<name>A0A086A497_9FLAO</name>
<comment type="caution">
    <text evidence="1">The sequence shown here is derived from an EMBL/GenBank/DDBJ whole genome shotgun (WGS) entry which is preliminary data.</text>
</comment>
<gene>
    <name evidence="1" type="ORF">IW15_14955</name>
</gene>
<evidence type="ECO:0000313" key="1">
    <source>
        <dbReference type="EMBL" id="KFF11511.1"/>
    </source>
</evidence>
<keyword evidence="2" id="KW-1185">Reference proteome</keyword>